<dbReference type="EMBL" id="BAAAMU010000069">
    <property type="protein sequence ID" value="GAA1663616.1"/>
    <property type="molecule type" value="Genomic_DNA"/>
</dbReference>
<dbReference type="PANTHER" id="PTHR43150:SF2">
    <property type="entry name" value="HYPERKINETIC, ISOFORM M"/>
    <property type="match status" value="1"/>
</dbReference>
<accession>A0ABN2G1Y5</accession>
<comment type="caution">
    <text evidence="5">The sequence shown here is derived from an EMBL/GenBank/DDBJ whole genome shotgun (WGS) entry which is preliminary data.</text>
</comment>
<keyword evidence="6" id="KW-1185">Reference proteome</keyword>
<reference evidence="5 6" key="1">
    <citation type="journal article" date="2019" name="Int. J. Syst. Evol. Microbiol.">
        <title>The Global Catalogue of Microorganisms (GCM) 10K type strain sequencing project: providing services to taxonomists for standard genome sequencing and annotation.</title>
        <authorList>
            <consortium name="The Broad Institute Genomics Platform"/>
            <consortium name="The Broad Institute Genome Sequencing Center for Infectious Disease"/>
            <person name="Wu L."/>
            <person name="Ma J."/>
        </authorList>
    </citation>
    <scope>NUCLEOTIDE SEQUENCE [LARGE SCALE GENOMIC DNA]</scope>
    <source>
        <strain evidence="5 6">JCM 13929</strain>
    </source>
</reference>
<proteinExistence type="inferred from homology"/>
<dbReference type="InterPro" id="IPR023210">
    <property type="entry name" value="NADP_OxRdtase_dom"/>
</dbReference>
<evidence type="ECO:0000313" key="5">
    <source>
        <dbReference type="EMBL" id="GAA1663616.1"/>
    </source>
</evidence>
<protein>
    <recommendedName>
        <fullName evidence="4">NADP-dependent oxidoreductase domain-containing protein</fullName>
    </recommendedName>
</protein>
<evidence type="ECO:0000256" key="1">
    <source>
        <dbReference type="ARBA" id="ARBA00006515"/>
    </source>
</evidence>
<feature type="domain" description="NADP-dependent oxidoreductase" evidence="4">
    <location>
        <begin position="2"/>
        <end position="57"/>
    </location>
</feature>
<evidence type="ECO:0000259" key="4">
    <source>
        <dbReference type="Pfam" id="PF00248"/>
    </source>
</evidence>
<evidence type="ECO:0000313" key="6">
    <source>
        <dbReference type="Proteomes" id="UP001500064"/>
    </source>
</evidence>
<keyword evidence="2" id="KW-0521">NADP</keyword>
<dbReference type="SUPFAM" id="SSF51430">
    <property type="entry name" value="NAD(P)-linked oxidoreductase"/>
    <property type="match status" value="1"/>
</dbReference>
<name>A0ABN2G1Y5_9ACTN</name>
<comment type="similarity">
    <text evidence="1">Belongs to the shaker potassium channel beta subunit family.</text>
</comment>
<dbReference type="PANTHER" id="PTHR43150">
    <property type="entry name" value="HYPERKINETIC, ISOFORM M"/>
    <property type="match status" value="1"/>
</dbReference>
<evidence type="ECO:0000256" key="3">
    <source>
        <dbReference type="ARBA" id="ARBA00023002"/>
    </source>
</evidence>
<gene>
    <name evidence="5" type="ORF">GCM10009733_071600</name>
</gene>
<sequence length="65" mass="6933">MVDELRRFAERRGATIGQLAVAWALANPAVQVAIVGARSPKHLDDSLGALDLTPSTWARGQRPPG</sequence>
<organism evidence="5 6">
    <name type="scientific">Nonomuraea maheshkhaliensis</name>
    <dbReference type="NCBI Taxonomy" id="419590"/>
    <lineage>
        <taxon>Bacteria</taxon>
        <taxon>Bacillati</taxon>
        <taxon>Actinomycetota</taxon>
        <taxon>Actinomycetes</taxon>
        <taxon>Streptosporangiales</taxon>
        <taxon>Streptosporangiaceae</taxon>
        <taxon>Nonomuraea</taxon>
    </lineage>
</organism>
<evidence type="ECO:0000256" key="2">
    <source>
        <dbReference type="ARBA" id="ARBA00022857"/>
    </source>
</evidence>
<dbReference type="Proteomes" id="UP001500064">
    <property type="component" value="Unassembled WGS sequence"/>
</dbReference>
<dbReference type="Pfam" id="PF00248">
    <property type="entry name" value="Aldo_ket_red"/>
    <property type="match status" value="1"/>
</dbReference>
<dbReference type="InterPro" id="IPR036812">
    <property type="entry name" value="NAD(P)_OxRdtase_dom_sf"/>
</dbReference>
<dbReference type="Gene3D" id="3.20.20.100">
    <property type="entry name" value="NADP-dependent oxidoreductase domain"/>
    <property type="match status" value="1"/>
</dbReference>
<keyword evidence="3" id="KW-0560">Oxidoreductase</keyword>
<dbReference type="InterPro" id="IPR005399">
    <property type="entry name" value="K_chnl_volt-dep_bsu_KCNAB-rel"/>
</dbReference>